<dbReference type="Proteomes" id="UP000030640">
    <property type="component" value="Unassembled WGS sequence"/>
</dbReference>
<dbReference type="GeneID" id="20035991"/>
<dbReference type="VEuPathDB" id="PlasmoDB:C922_00717"/>
<dbReference type="OrthoDB" id="1366754at2759"/>
<feature type="region of interest" description="Disordered" evidence="1">
    <location>
        <begin position="179"/>
        <end position="271"/>
    </location>
</feature>
<feature type="compositionally biased region" description="Basic and acidic residues" evidence="1">
    <location>
        <begin position="203"/>
        <end position="226"/>
    </location>
</feature>
<evidence type="ECO:0000256" key="1">
    <source>
        <dbReference type="SAM" id="MobiDB-lite"/>
    </source>
</evidence>
<feature type="domain" description="MACPF" evidence="3">
    <location>
        <begin position="454"/>
        <end position="834"/>
    </location>
</feature>
<feature type="region of interest" description="Disordered" evidence="1">
    <location>
        <begin position="423"/>
        <end position="459"/>
    </location>
</feature>
<dbReference type="Pfam" id="PF01823">
    <property type="entry name" value="MACPF"/>
    <property type="match status" value="1"/>
</dbReference>
<evidence type="ECO:0000256" key="2">
    <source>
        <dbReference type="SAM" id="SignalP"/>
    </source>
</evidence>
<feature type="signal peptide" evidence="2">
    <location>
        <begin position="1"/>
        <end position="24"/>
    </location>
</feature>
<evidence type="ECO:0000313" key="4">
    <source>
        <dbReference type="EMBL" id="EUD69026.1"/>
    </source>
</evidence>
<dbReference type="EMBL" id="KI965461">
    <property type="protein sequence ID" value="EUD69026.1"/>
    <property type="molecule type" value="Genomic_DNA"/>
</dbReference>
<feature type="compositionally biased region" description="Polar residues" evidence="1">
    <location>
        <begin position="332"/>
        <end position="347"/>
    </location>
</feature>
<dbReference type="PANTHER" id="PTHR19324:SF33">
    <property type="entry name" value="MUCIN-5AC"/>
    <property type="match status" value="1"/>
</dbReference>
<organism evidence="4 5">
    <name type="scientific">Plasmodium inui San Antonio 1</name>
    <dbReference type="NCBI Taxonomy" id="1237626"/>
    <lineage>
        <taxon>Eukaryota</taxon>
        <taxon>Sar</taxon>
        <taxon>Alveolata</taxon>
        <taxon>Apicomplexa</taxon>
        <taxon>Aconoidasida</taxon>
        <taxon>Haemosporida</taxon>
        <taxon>Plasmodiidae</taxon>
        <taxon>Plasmodium</taxon>
        <taxon>Plasmodium (Plasmodium)</taxon>
    </lineage>
</organism>
<feature type="compositionally biased region" description="Basic and acidic residues" evidence="1">
    <location>
        <begin position="348"/>
        <end position="357"/>
    </location>
</feature>
<dbReference type="AlphaFoldDB" id="W7AUE8"/>
<dbReference type="PANTHER" id="PTHR19324">
    <property type="entry name" value="PERFORIN-LIKE PROTEIN 1"/>
    <property type="match status" value="1"/>
</dbReference>
<proteinExistence type="predicted"/>
<keyword evidence="2" id="KW-0732">Signal</keyword>
<evidence type="ECO:0000313" key="5">
    <source>
        <dbReference type="Proteomes" id="UP000030640"/>
    </source>
</evidence>
<feature type="chain" id="PRO_5004890987" description="MACPF domain-containing protein" evidence="2">
    <location>
        <begin position="25"/>
        <end position="1106"/>
    </location>
</feature>
<dbReference type="PROSITE" id="PS51412">
    <property type="entry name" value="MACPF_2"/>
    <property type="match status" value="1"/>
</dbReference>
<feature type="region of interest" description="Disordered" evidence="1">
    <location>
        <begin position="332"/>
        <end position="362"/>
    </location>
</feature>
<keyword evidence="5" id="KW-1185">Reference proteome</keyword>
<name>W7AUE8_9APIC</name>
<protein>
    <recommendedName>
        <fullName evidence="3">MACPF domain-containing protein</fullName>
    </recommendedName>
</protein>
<gene>
    <name evidence="4" type="ORF">C922_00717</name>
</gene>
<reference evidence="4 5" key="1">
    <citation type="submission" date="2013-02" db="EMBL/GenBank/DDBJ databases">
        <title>The Genome Sequence of Plasmodium inui San Antonio 1.</title>
        <authorList>
            <consortium name="The Broad Institute Genome Sequencing Platform"/>
            <consortium name="The Broad Institute Genome Sequencing Center for Infectious Disease"/>
            <person name="Neafsey D."/>
            <person name="Cheeseman I."/>
            <person name="Volkman S."/>
            <person name="Adams J."/>
            <person name="Walker B."/>
            <person name="Young S.K."/>
            <person name="Zeng Q."/>
            <person name="Gargeya S."/>
            <person name="Fitzgerald M."/>
            <person name="Haas B."/>
            <person name="Abouelleil A."/>
            <person name="Alvarado L."/>
            <person name="Arachchi H.M."/>
            <person name="Berlin A.M."/>
            <person name="Chapman S.B."/>
            <person name="Dewar J."/>
            <person name="Goldberg J."/>
            <person name="Griggs A."/>
            <person name="Gujja S."/>
            <person name="Hansen M."/>
            <person name="Howarth C."/>
            <person name="Imamovic A."/>
            <person name="Larimer J."/>
            <person name="McCowan C."/>
            <person name="Murphy C."/>
            <person name="Neiman D."/>
            <person name="Pearson M."/>
            <person name="Priest M."/>
            <person name="Roberts A."/>
            <person name="Saif S."/>
            <person name="Shea T."/>
            <person name="Sisk P."/>
            <person name="Sykes S."/>
            <person name="Wortman J."/>
            <person name="Nusbaum C."/>
            <person name="Birren B."/>
        </authorList>
    </citation>
    <scope>NUCLEOTIDE SEQUENCE [LARGE SCALE GENOMIC DNA]</scope>
    <source>
        <strain evidence="4 5">San Antonio 1</strain>
    </source>
</reference>
<dbReference type="InterPro" id="IPR020864">
    <property type="entry name" value="MACPF"/>
</dbReference>
<evidence type="ECO:0000259" key="3">
    <source>
        <dbReference type="PROSITE" id="PS51412"/>
    </source>
</evidence>
<dbReference type="RefSeq" id="XP_008814552.1">
    <property type="nucleotide sequence ID" value="XM_008816330.1"/>
</dbReference>
<accession>W7AUE8</accession>
<sequence>MRTAVERVLAHLLLVYFSTHNVKCEISRYLLTHDNYDDYNLEKFNSSDFLNEEKSYIADVNSVGKSKRLQNDNGIFVGNPLYGCFNRHALRQNGPHGENVVNQEQSTKWDEKNEPAKCSGDTCSSFMLIKAHDAAAQDRKKNEKDYKFCNLQREGRSDKKIPSEKEKVGQAATINKHNYNSNLVDLTRKPNKQHLSHGLPEGYPKEKKKNVYTEPSDHENLSHFETDIVSPSNLKKSAQREEKQIKIHGSSKRNEPSSNKRPKNGGDNMVMLPSYNDSIGYSGGNYFEKEKFLQIKFPINISNEVTEQNEEMDNEKEIMKILERQELQESQKSLQNNSGANFATYTNKEGERNHTEKGSNNFVDSTLGEDNLIGIFRTPYSLGRDNFFIKNEMEDLKRINSERRDEQQKDFDLRDALMRETGSITNTQPLGGGRQIKENRNNVPTHNPSDGEKHAEYNKGYNPDIDLSLKYLGLGYDIIMGNPEGDPTINVDPGFRGPVLQINIEEMHVNKHNSRDANGTTSPYGSGIPGGGPSYRESTLMGDYTIEEHKPKLTPWVIPEHSCSQSKNVEEIQNLEQYKMELLSDVKVSTPSIFPYSFSASAEYKNAIKKLKVQNNVIFMMKIYCLRYYTGIPTTTSWRFTDNFRNALKNLPPRFDGLKEDSQCSYEYYINKIHTPQCEENVNKWMMFFKLHGTHVAHEIYLGGKIIIKMNMEKDEYNKLKDNNISIKTFFNLYFHKMGLSAGYSKKTPKLVRKFRTSKDVSILGGNPGLNIENSTFFQKWVDSINKNSMPIRTKLLPFSFFMDDPNMIQAYKDALTFYGLTYGVQIFDHEKYSHVVLSIDEYLEKCTQKLYAGPPPGLLTCPLGSSLLMGFSLNLDFYKNKDLSSTNGLASCEQMKESCSGNSFGKKYSDIRIWGLCSEKPLDFITQVVQQGESPKITASCPGNLVILFGFALMKGKGSSSANKVDIYPCRTGQTSCSAVLQNSKIKQSMIYIACVDKSTNGLENIQTFSKVKNMGYVNSDQHEDDTSLSFACPKNTSLVFGFSLEFHTNFSKTRNNFTDCSKASNTCQIRGTGINTKLAFFKPDKYSLAIVAVCRTRSELSLRV</sequence>